<dbReference type="InterPro" id="IPR036950">
    <property type="entry name" value="PBP_transglycosylase"/>
</dbReference>
<dbReference type="SUPFAM" id="SSF53955">
    <property type="entry name" value="Lysozyme-like"/>
    <property type="match status" value="1"/>
</dbReference>
<dbReference type="RefSeq" id="WP_380078748.1">
    <property type="nucleotide sequence ID" value="NZ_JBHSGO010000169.1"/>
</dbReference>
<feature type="domain" description="Glycosyl transferase family 51" evidence="12">
    <location>
        <begin position="64"/>
        <end position="230"/>
    </location>
</feature>
<dbReference type="Gene3D" id="1.10.3810.10">
    <property type="entry name" value="Biosynthetic peptidoglycan transglycosylase-like"/>
    <property type="match status" value="1"/>
</dbReference>
<keyword evidence="3 11" id="KW-0328">Glycosyltransferase</keyword>
<dbReference type="HAMAP" id="MF_00766">
    <property type="entry name" value="PGT_MtgA"/>
    <property type="match status" value="1"/>
</dbReference>
<evidence type="ECO:0000256" key="4">
    <source>
        <dbReference type="ARBA" id="ARBA00022679"/>
    </source>
</evidence>
<dbReference type="PANTHER" id="PTHR30400:SF0">
    <property type="entry name" value="BIOSYNTHETIC PEPTIDOGLYCAN TRANSGLYCOSYLASE"/>
    <property type="match status" value="1"/>
</dbReference>
<keyword evidence="10 11" id="KW-0961">Cell wall biogenesis/degradation</keyword>
<evidence type="ECO:0000256" key="5">
    <source>
        <dbReference type="ARBA" id="ARBA00022692"/>
    </source>
</evidence>
<dbReference type="InterPro" id="IPR011812">
    <property type="entry name" value="Pep_trsgly"/>
</dbReference>
<organism evidence="13 14">
    <name type="scientific">Falsiporphyromonas endometrii</name>
    <dbReference type="NCBI Taxonomy" id="1387297"/>
    <lineage>
        <taxon>Bacteria</taxon>
        <taxon>Pseudomonadati</taxon>
        <taxon>Bacteroidota</taxon>
        <taxon>Bacteroidia</taxon>
        <taxon>Bacteroidales</taxon>
        <taxon>Porphyromonadaceae</taxon>
        <taxon>Falsiporphyromonas</taxon>
    </lineage>
</organism>
<evidence type="ECO:0000256" key="9">
    <source>
        <dbReference type="ARBA" id="ARBA00023136"/>
    </source>
</evidence>
<evidence type="ECO:0000256" key="6">
    <source>
        <dbReference type="ARBA" id="ARBA00022960"/>
    </source>
</evidence>
<sequence length="238" mass="27635">MGKKRNSNHKGKGNFFLKTIKWTVLTFFISSISMVVLYRFVPVYYTPLMFIRSIQNRSEGKEVKTYHTWVPIEKMTINMPIAVIASEDQRFMTHHGFDFEAIKDAAEHNKTHKKKRGASTISQQTAKNVFLWPQRSWVRKGLEAYFTVLIELFWSKERIAEVYLNSIEMGDGIYGVEAVAQQHFHKSAATLSKANCALIAATLPNPRRFSSAKPSPYMIKRQQQILRQMKFFSKDIFK</sequence>
<comment type="catalytic activity">
    <reaction evidence="11">
        <text>[GlcNAc-(1-&gt;4)-Mur2Ac(oyl-L-Ala-gamma-D-Glu-L-Lys-D-Ala-D-Ala)](n)-di-trans,octa-cis-undecaprenyl diphosphate + beta-D-GlcNAc-(1-&gt;4)-Mur2Ac(oyl-L-Ala-gamma-D-Glu-L-Lys-D-Ala-D-Ala)-di-trans,octa-cis-undecaprenyl diphosphate = [GlcNAc-(1-&gt;4)-Mur2Ac(oyl-L-Ala-gamma-D-Glu-L-Lys-D-Ala-D-Ala)](n+1)-di-trans,octa-cis-undecaprenyl diphosphate + di-trans,octa-cis-undecaprenyl diphosphate + H(+)</text>
        <dbReference type="Rhea" id="RHEA:23708"/>
        <dbReference type="Rhea" id="RHEA-COMP:9602"/>
        <dbReference type="Rhea" id="RHEA-COMP:9603"/>
        <dbReference type="ChEBI" id="CHEBI:15378"/>
        <dbReference type="ChEBI" id="CHEBI:58405"/>
        <dbReference type="ChEBI" id="CHEBI:60033"/>
        <dbReference type="ChEBI" id="CHEBI:78435"/>
        <dbReference type="EC" id="2.4.99.28"/>
    </reaction>
</comment>
<evidence type="ECO:0000256" key="7">
    <source>
        <dbReference type="ARBA" id="ARBA00022984"/>
    </source>
</evidence>
<comment type="similarity">
    <text evidence="11">Belongs to the glycosyltransferase 51 family.</text>
</comment>
<dbReference type="PANTHER" id="PTHR30400">
    <property type="entry name" value="MONOFUNCTIONAL BIOSYNTHETIC PEPTIDOGLYCAN TRANSGLYCOSYLASE"/>
    <property type="match status" value="1"/>
</dbReference>
<keyword evidence="2" id="KW-0997">Cell inner membrane</keyword>
<protein>
    <recommendedName>
        <fullName evidence="11">Biosynthetic peptidoglycan transglycosylase</fullName>
        <ecNumber evidence="11">2.4.99.28</ecNumber>
    </recommendedName>
    <alternativeName>
        <fullName evidence="11">Glycan polymerase</fullName>
    </alternativeName>
    <alternativeName>
        <fullName evidence="11">Peptidoglycan glycosyltransferase MtgA</fullName>
        <shortName evidence="11">PGT</shortName>
    </alternativeName>
</protein>
<dbReference type="Pfam" id="PF00912">
    <property type="entry name" value="Transgly"/>
    <property type="match status" value="1"/>
</dbReference>
<accession>A0ABV9K788</accession>
<keyword evidence="9 11" id="KW-0472">Membrane</keyword>
<evidence type="ECO:0000256" key="8">
    <source>
        <dbReference type="ARBA" id="ARBA00022989"/>
    </source>
</evidence>
<feature type="transmembrane region" description="Helical" evidence="11">
    <location>
        <begin position="20"/>
        <end position="41"/>
    </location>
</feature>
<dbReference type="NCBIfam" id="TIGR02070">
    <property type="entry name" value="mono_pep_trsgly"/>
    <property type="match status" value="1"/>
</dbReference>
<keyword evidence="4 11" id="KW-0808">Transferase</keyword>
<dbReference type="InterPro" id="IPR001264">
    <property type="entry name" value="Glyco_trans_51"/>
</dbReference>
<evidence type="ECO:0000313" key="14">
    <source>
        <dbReference type="Proteomes" id="UP001596020"/>
    </source>
</evidence>
<reference evidence="14" key="1">
    <citation type="journal article" date="2019" name="Int. J. Syst. Evol. Microbiol.">
        <title>The Global Catalogue of Microorganisms (GCM) 10K type strain sequencing project: providing services to taxonomists for standard genome sequencing and annotation.</title>
        <authorList>
            <consortium name="The Broad Institute Genomics Platform"/>
            <consortium name="The Broad Institute Genome Sequencing Center for Infectious Disease"/>
            <person name="Wu L."/>
            <person name="Ma J."/>
        </authorList>
    </citation>
    <scope>NUCLEOTIDE SEQUENCE [LARGE SCALE GENOMIC DNA]</scope>
    <source>
        <strain evidence="14">CGMCC 4.7357</strain>
    </source>
</reference>
<evidence type="ECO:0000256" key="10">
    <source>
        <dbReference type="ARBA" id="ARBA00023316"/>
    </source>
</evidence>
<evidence type="ECO:0000256" key="2">
    <source>
        <dbReference type="ARBA" id="ARBA00022519"/>
    </source>
</evidence>
<dbReference type="EMBL" id="JBHSGO010000169">
    <property type="protein sequence ID" value="MFC4666055.1"/>
    <property type="molecule type" value="Genomic_DNA"/>
</dbReference>
<keyword evidence="5 11" id="KW-0812">Transmembrane</keyword>
<comment type="subcellular location">
    <subcellularLocation>
        <location evidence="11">Cell membrane</location>
        <topology evidence="11">Single-pass membrane protein</topology>
    </subcellularLocation>
</comment>
<dbReference type="InterPro" id="IPR023346">
    <property type="entry name" value="Lysozyme-like_dom_sf"/>
</dbReference>
<evidence type="ECO:0000256" key="11">
    <source>
        <dbReference type="HAMAP-Rule" id="MF_00766"/>
    </source>
</evidence>
<keyword evidence="8 11" id="KW-1133">Transmembrane helix</keyword>
<comment type="caution">
    <text evidence="13">The sequence shown here is derived from an EMBL/GenBank/DDBJ whole genome shotgun (WGS) entry which is preliminary data.</text>
</comment>
<name>A0ABV9K788_9PORP</name>
<comment type="pathway">
    <text evidence="11">Cell wall biogenesis; peptidoglycan biosynthesis.</text>
</comment>
<comment type="function">
    <text evidence="11">Peptidoglycan polymerase that catalyzes glycan chain elongation from lipid-linked precursors.</text>
</comment>
<proteinExistence type="inferred from homology"/>
<evidence type="ECO:0000256" key="1">
    <source>
        <dbReference type="ARBA" id="ARBA00022475"/>
    </source>
</evidence>
<evidence type="ECO:0000313" key="13">
    <source>
        <dbReference type="EMBL" id="MFC4666055.1"/>
    </source>
</evidence>
<evidence type="ECO:0000256" key="3">
    <source>
        <dbReference type="ARBA" id="ARBA00022676"/>
    </source>
</evidence>
<keyword evidence="1 11" id="KW-1003">Cell membrane</keyword>
<evidence type="ECO:0000259" key="12">
    <source>
        <dbReference type="Pfam" id="PF00912"/>
    </source>
</evidence>
<gene>
    <name evidence="11 13" type="primary">mtgA</name>
    <name evidence="13" type="ORF">ACFO3G_05510</name>
</gene>
<dbReference type="Proteomes" id="UP001596020">
    <property type="component" value="Unassembled WGS sequence"/>
</dbReference>
<keyword evidence="14" id="KW-1185">Reference proteome</keyword>
<keyword evidence="7 11" id="KW-0573">Peptidoglycan synthesis</keyword>
<dbReference type="EC" id="2.4.99.28" evidence="11"/>
<keyword evidence="6 11" id="KW-0133">Cell shape</keyword>